<dbReference type="Proteomes" id="UP000252770">
    <property type="component" value="Unassembled WGS sequence"/>
</dbReference>
<comment type="caution">
    <text evidence="7">The sequence shown here is derived from an EMBL/GenBank/DDBJ whole genome shotgun (WGS) entry which is preliminary data.</text>
</comment>
<dbReference type="Gene3D" id="1.10.10.10">
    <property type="entry name" value="Winged helix-like DNA-binding domain superfamily/Winged helix DNA-binding domain"/>
    <property type="match status" value="1"/>
</dbReference>
<evidence type="ECO:0000256" key="2">
    <source>
        <dbReference type="ARBA" id="ARBA00023015"/>
    </source>
</evidence>
<evidence type="ECO:0000259" key="5">
    <source>
        <dbReference type="Pfam" id="PF04198"/>
    </source>
</evidence>
<dbReference type="GO" id="GO:0006352">
    <property type="term" value="P:DNA-templated transcription initiation"/>
    <property type="evidence" value="ECO:0007669"/>
    <property type="project" value="InterPro"/>
</dbReference>
<dbReference type="GO" id="GO:0030246">
    <property type="term" value="F:carbohydrate binding"/>
    <property type="evidence" value="ECO:0007669"/>
    <property type="project" value="InterPro"/>
</dbReference>
<dbReference type="PANTHER" id="PTHR34294">
    <property type="entry name" value="TRANSCRIPTIONAL REGULATOR-RELATED"/>
    <property type="match status" value="1"/>
</dbReference>
<dbReference type="InterPro" id="IPR036388">
    <property type="entry name" value="WH-like_DNA-bd_sf"/>
</dbReference>
<organism evidence="7 8">
    <name type="scientific">Desertihabitans brevis</name>
    <dbReference type="NCBI Taxonomy" id="2268447"/>
    <lineage>
        <taxon>Bacteria</taxon>
        <taxon>Bacillati</taxon>
        <taxon>Actinomycetota</taxon>
        <taxon>Actinomycetes</taxon>
        <taxon>Propionibacteriales</taxon>
        <taxon>Propionibacteriaceae</taxon>
        <taxon>Desertihabitans</taxon>
    </lineage>
</organism>
<dbReference type="AlphaFoldDB" id="A0A367YXQ3"/>
<dbReference type="EMBL" id="QOUI01000002">
    <property type="protein sequence ID" value="RCK70683.1"/>
    <property type="molecule type" value="Genomic_DNA"/>
</dbReference>
<dbReference type="InterPro" id="IPR037171">
    <property type="entry name" value="NagB/RpiA_transferase-like"/>
</dbReference>
<dbReference type="SUPFAM" id="SSF100950">
    <property type="entry name" value="NagB/RpiA/CoA transferase-like"/>
    <property type="match status" value="1"/>
</dbReference>
<dbReference type="InterPro" id="IPR007630">
    <property type="entry name" value="RNA_pol_sigma70_r4"/>
</dbReference>
<dbReference type="RefSeq" id="WP_114125453.1">
    <property type="nucleotide sequence ID" value="NZ_QOUI01000002.1"/>
</dbReference>
<name>A0A367YXQ3_9ACTN</name>
<evidence type="ECO:0000259" key="6">
    <source>
        <dbReference type="Pfam" id="PF04545"/>
    </source>
</evidence>
<keyword evidence="2" id="KW-0805">Transcription regulation</keyword>
<accession>A0A367YXQ3</accession>
<dbReference type="InterPro" id="IPR051054">
    <property type="entry name" value="SorC_transcr_regulators"/>
</dbReference>
<evidence type="ECO:0000256" key="1">
    <source>
        <dbReference type="ARBA" id="ARBA00010466"/>
    </source>
</evidence>
<evidence type="ECO:0000256" key="4">
    <source>
        <dbReference type="ARBA" id="ARBA00023163"/>
    </source>
</evidence>
<keyword evidence="8" id="KW-1185">Reference proteome</keyword>
<feature type="domain" description="RNA polymerase sigma-70 region 4" evidence="6">
    <location>
        <begin position="20"/>
        <end position="52"/>
    </location>
</feature>
<dbReference type="PANTHER" id="PTHR34294:SF1">
    <property type="entry name" value="TRANSCRIPTIONAL REGULATOR LSRR"/>
    <property type="match status" value="1"/>
</dbReference>
<protein>
    <submittedName>
        <fullName evidence="7">DNA-binding transcriptional regulator</fullName>
    </submittedName>
</protein>
<proteinExistence type="inferred from homology"/>
<gene>
    <name evidence="7" type="ORF">DT076_04540</name>
</gene>
<reference evidence="7 8" key="1">
    <citation type="submission" date="2018-07" db="EMBL/GenBank/DDBJ databases">
        <title>Desertimonas flava gen. nov. sp. nov.</title>
        <authorList>
            <person name="Liu S."/>
        </authorList>
    </citation>
    <scope>NUCLEOTIDE SEQUENCE [LARGE SCALE GENOMIC DNA]</scope>
    <source>
        <strain evidence="7 8">16Sb5-5</strain>
    </source>
</reference>
<keyword evidence="4" id="KW-0804">Transcription</keyword>
<dbReference type="GO" id="GO:0003677">
    <property type="term" value="F:DNA binding"/>
    <property type="evidence" value="ECO:0007669"/>
    <property type="project" value="UniProtKB-KW"/>
</dbReference>
<dbReference type="Pfam" id="PF04545">
    <property type="entry name" value="Sigma70_r4"/>
    <property type="match status" value="1"/>
</dbReference>
<sequence length="324" mass="34245">MDAPPQRPRFDPDLVHRAARMYYLDEVNQAEIAAALQVSRPTVSRLLAEARRSGMVQITVHPPQQPEAGLAGRLATALGLRRAWVVPAAGADLAGLVPAVGEALSSCALRPGDVLLVSSGRTLHQLSEHRLPSLTGVEVAPTSGGVAEPEAWHQTNEIVRRWAERVGGRPHFLFAQARPSPAMRATLEADPDFRRTTGLWDRAAVALVGVGAPLVGRRSVSASVPVDDPRLRATVGDISLNFYGADGAEADFEGRADMVRIGTDQLRAVPCSIAVAVGAEKVHSVVGGARAGLFNHLVTDAATARLVVAALPPDLPDDRSPDDA</sequence>
<evidence type="ECO:0000313" key="8">
    <source>
        <dbReference type="Proteomes" id="UP000252770"/>
    </source>
</evidence>
<dbReference type="InterPro" id="IPR007324">
    <property type="entry name" value="Sugar-bd_dom_put"/>
</dbReference>
<dbReference type="Pfam" id="PF04198">
    <property type="entry name" value="Sugar-bind"/>
    <property type="match status" value="1"/>
</dbReference>
<comment type="similarity">
    <text evidence="1">Belongs to the SorC transcriptional regulatory family.</text>
</comment>
<dbReference type="Gene3D" id="3.40.50.1360">
    <property type="match status" value="1"/>
</dbReference>
<keyword evidence="3 7" id="KW-0238">DNA-binding</keyword>
<feature type="domain" description="Sugar-binding" evidence="5">
    <location>
        <begin position="70"/>
        <end position="308"/>
    </location>
</feature>
<dbReference type="GO" id="GO:0003700">
    <property type="term" value="F:DNA-binding transcription factor activity"/>
    <property type="evidence" value="ECO:0007669"/>
    <property type="project" value="InterPro"/>
</dbReference>
<evidence type="ECO:0000313" key="7">
    <source>
        <dbReference type="EMBL" id="RCK70683.1"/>
    </source>
</evidence>
<evidence type="ECO:0000256" key="3">
    <source>
        <dbReference type="ARBA" id="ARBA00023125"/>
    </source>
</evidence>